<gene>
    <name evidence="1" type="ORF">VNO77_34656</name>
</gene>
<evidence type="ECO:0000313" key="1">
    <source>
        <dbReference type="EMBL" id="KAK7316030.1"/>
    </source>
</evidence>
<dbReference type="Proteomes" id="UP001367508">
    <property type="component" value="Unassembled WGS sequence"/>
</dbReference>
<name>A0AAN9KDX7_CANGL</name>
<protein>
    <submittedName>
        <fullName evidence="1">Uncharacterized protein</fullName>
    </submittedName>
</protein>
<reference evidence="1 2" key="1">
    <citation type="submission" date="2024-01" db="EMBL/GenBank/DDBJ databases">
        <title>The genomes of 5 underutilized Papilionoideae crops provide insights into root nodulation and disease resistanc.</title>
        <authorList>
            <person name="Jiang F."/>
        </authorList>
    </citation>
    <scope>NUCLEOTIDE SEQUENCE [LARGE SCALE GENOMIC DNA]</scope>
    <source>
        <strain evidence="1">LVBAO_FW01</strain>
        <tissue evidence="1">Leaves</tissue>
    </source>
</reference>
<accession>A0AAN9KDX7</accession>
<comment type="caution">
    <text evidence="1">The sequence shown here is derived from an EMBL/GenBank/DDBJ whole genome shotgun (WGS) entry which is preliminary data.</text>
</comment>
<dbReference type="EMBL" id="JAYMYQ010000008">
    <property type="protein sequence ID" value="KAK7316030.1"/>
    <property type="molecule type" value="Genomic_DNA"/>
</dbReference>
<sequence>MEHQWLILEYLLPLLSPFRISSPLSFDESTFLQWLQQVEGVNPGHCDVVNPLTPVKPSSHRGYKCLNIDGHISISKDVIFEKSCFPYTEIFTKATTAVTRNPLRVSLIIHSSTVPHVTQAALDQSLTLLPWPTWRGNKEPAWPCEAARHGGSCGGEQSFNARWVVSVASATKTWSKTSENPFFRIRPVKDRNNLMLYMHALTISLGSY</sequence>
<evidence type="ECO:0000313" key="2">
    <source>
        <dbReference type="Proteomes" id="UP001367508"/>
    </source>
</evidence>
<proteinExistence type="predicted"/>
<dbReference type="AlphaFoldDB" id="A0AAN9KDX7"/>
<keyword evidence="2" id="KW-1185">Reference proteome</keyword>
<organism evidence="1 2">
    <name type="scientific">Canavalia gladiata</name>
    <name type="common">Sword bean</name>
    <name type="synonym">Dolichos gladiatus</name>
    <dbReference type="NCBI Taxonomy" id="3824"/>
    <lineage>
        <taxon>Eukaryota</taxon>
        <taxon>Viridiplantae</taxon>
        <taxon>Streptophyta</taxon>
        <taxon>Embryophyta</taxon>
        <taxon>Tracheophyta</taxon>
        <taxon>Spermatophyta</taxon>
        <taxon>Magnoliopsida</taxon>
        <taxon>eudicotyledons</taxon>
        <taxon>Gunneridae</taxon>
        <taxon>Pentapetalae</taxon>
        <taxon>rosids</taxon>
        <taxon>fabids</taxon>
        <taxon>Fabales</taxon>
        <taxon>Fabaceae</taxon>
        <taxon>Papilionoideae</taxon>
        <taxon>50 kb inversion clade</taxon>
        <taxon>NPAAA clade</taxon>
        <taxon>indigoferoid/millettioid clade</taxon>
        <taxon>Phaseoleae</taxon>
        <taxon>Canavalia</taxon>
    </lineage>
</organism>